<evidence type="ECO:0000256" key="1">
    <source>
        <dbReference type="ARBA" id="ARBA00004141"/>
    </source>
</evidence>
<evidence type="ECO:0000313" key="7">
    <source>
        <dbReference type="EMBL" id="NCS90970.1"/>
    </source>
</evidence>
<feature type="transmembrane region" description="Helical" evidence="5">
    <location>
        <begin position="269"/>
        <end position="292"/>
    </location>
</feature>
<comment type="subcellular location">
    <subcellularLocation>
        <location evidence="1">Membrane</location>
        <topology evidence="1">Multi-pass membrane protein</topology>
    </subcellularLocation>
</comment>
<dbReference type="PANTHER" id="PTHR11432">
    <property type="entry name" value="NADH DEHYDROGENASE SUBUNIT 1"/>
    <property type="match status" value="1"/>
</dbReference>
<dbReference type="InterPro" id="IPR001694">
    <property type="entry name" value="NADH_UbQ_OxRdtase_su1/FPO"/>
</dbReference>
<proteinExistence type="inferred from homology"/>
<keyword evidence="3 5" id="KW-1133">Transmembrane helix</keyword>
<keyword evidence="4 5" id="KW-0472">Membrane</keyword>
<dbReference type="GO" id="GO:0003954">
    <property type="term" value="F:NADH dehydrogenase activity"/>
    <property type="evidence" value="ECO:0007669"/>
    <property type="project" value="TreeGrafter"/>
</dbReference>
<sequence length="371" mass="41096">MQLQNLYDVFVFLLNAIGAWQPIYDLFNGYGAVWLLSLIIYAVEGGILFGVAAVSVLALTYIERKALGDIQLRIGPNVCGPFGTLQPLADAIKLVMKENIRPKNVDFWVWWAAPIVVFVPTFMLLITIPFNEFLVVENLDIGILFIIAVSGITPVGIIMAGWASSNKYSLLGGLRGVAQLISYEVPLILAILAVVVITGSMSLTEIVHSQEGYYLGFIPKWNVFLLPLAAFIFFVCSFAEMGRSPFDIVEAEGEIVAGHTTEYSGMRFAFFYLAEYAHLFITGALVTLLFLGGWNGPLSSMETFGWIIGLGWFLIKTFTVAWMVIWISRGTLPRVRIDQLLTLGWKWLLPLALFNIALAGIIKIIMVGGFF</sequence>
<dbReference type="Proteomes" id="UP000738826">
    <property type="component" value="Unassembled WGS sequence"/>
</dbReference>
<feature type="transmembrane region" description="Helical" evidence="5">
    <location>
        <begin position="183"/>
        <end position="201"/>
    </location>
</feature>
<comment type="caution">
    <text evidence="7">The sequence shown here is derived from an EMBL/GenBank/DDBJ whole genome shotgun (WGS) entry which is preliminary data.</text>
</comment>
<dbReference type="EMBL" id="JAACQH010000013">
    <property type="protein sequence ID" value="NCS90970.1"/>
    <property type="molecule type" value="Genomic_DNA"/>
</dbReference>
<protein>
    <submittedName>
        <fullName evidence="7">NADH-quinone oxidoreductase subunit NuoH</fullName>
        <ecNumber evidence="7">1.6.5.11</ecNumber>
    </submittedName>
</protein>
<feature type="transmembrane region" description="Helical" evidence="5">
    <location>
        <begin position="107"/>
        <end position="129"/>
    </location>
</feature>
<dbReference type="PROSITE" id="PS00668">
    <property type="entry name" value="COMPLEX1_ND1_2"/>
    <property type="match status" value="1"/>
</dbReference>
<feature type="transmembrane region" description="Helical" evidence="5">
    <location>
        <begin position="304"/>
        <end position="327"/>
    </location>
</feature>
<dbReference type="GO" id="GO:0009060">
    <property type="term" value="P:aerobic respiration"/>
    <property type="evidence" value="ECO:0007669"/>
    <property type="project" value="TreeGrafter"/>
</dbReference>
<dbReference type="PANTHER" id="PTHR11432:SF3">
    <property type="entry name" value="NADH-UBIQUINONE OXIDOREDUCTASE CHAIN 1"/>
    <property type="match status" value="1"/>
</dbReference>
<evidence type="ECO:0000256" key="4">
    <source>
        <dbReference type="ARBA" id="ARBA00023136"/>
    </source>
</evidence>
<feature type="transmembrane region" description="Helical" evidence="5">
    <location>
        <begin position="7"/>
        <end position="27"/>
    </location>
</feature>
<feature type="transmembrane region" description="Helical" evidence="5">
    <location>
        <begin position="141"/>
        <end position="162"/>
    </location>
</feature>
<organism evidence="7 8">
    <name type="scientific">Candidatus Altarchaeum hamiconexum</name>
    <dbReference type="NCBI Taxonomy" id="1803513"/>
    <lineage>
        <taxon>Archaea</taxon>
        <taxon>Candidatus Altarchaeota</taxon>
        <taxon>Candidatus Altiarchaeia</taxon>
        <taxon>Candidatus Altarchaeales</taxon>
        <taxon>Candidatus Altarchaeaceae</taxon>
        <taxon>Candidatus Altarchaeum</taxon>
    </lineage>
</organism>
<evidence type="ECO:0000313" key="6">
    <source>
        <dbReference type="EMBL" id="NCN64576.1"/>
    </source>
</evidence>
<evidence type="ECO:0000256" key="3">
    <source>
        <dbReference type="ARBA" id="ARBA00022989"/>
    </source>
</evidence>
<evidence type="ECO:0000256" key="5">
    <source>
        <dbReference type="SAM" id="Phobius"/>
    </source>
</evidence>
<evidence type="ECO:0000313" key="8">
    <source>
        <dbReference type="Proteomes" id="UP000738826"/>
    </source>
</evidence>
<gene>
    <name evidence="7" type="primary">nuoH</name>
    <name evidence="7" type="ORF">GW779_00895</name>
    <name evidence="6" type="ORF">GW910_00635</name>
</gene>
<keyword evidence="2 5" id="KW-0812">Transmembrane</keyword>
<dbReference type="PROSITE" id="PS00667">
    <property type="entry name" value="COMPLEX1_ND1_1"/>
    <property type="match status" value="1"/>
</dbReference>
<dbReference type="EMBL" id="JAACVF010000016">
    <property type="protein sequence ID" value="NCN64576.1"/>
    <property type="molecule type" value="Genomic_DNA"/>
</dbReference>
<dbReference type="GO" id="GO:0016020">
    <property type="term" value="C:membrane"/>
    <property type="evidence" value="ECO:0007669"/>
    <property type="project" value="UniProtKB-SubCell"/>
</dbReference>
<feature type="transmembrane region" description="Helical" evidence="5">
    <location>
        <begin position="33"/>
        <end position="62"/>
    </location>
</feature>
<evidence type="ECO:0000256" key="2">
    <source>
        <dbReference type="ARBA" id="ARBA00022692"/>
    </source>
</evidence>
<dbReference type="Proteomes" id="UP000768163">
    <property type="component" value="Unassembled WGS sequence"/>
</dbReference>
<keyword evidence="7" id="KW-0560">Oxidoreductase</keyword>
<accession>A0A8J7YW78</accession>
<feature type="transmembrane region" description="Helical" evidence="5">
    <location>
        <begin position="347"/>
        <end position="370"/>
    </location>
</feature>
<dbReference type="HAMAP" id="MF_01350">
    <property type="entry name" value="NDH1_NuoH"/>
    <property type="match status" value="1"/>
</dbReference>
<dbReference type="AlphaFoldDB" id="A0A8J7YW78"/>
<dbReference type="NCBIfam" id="NF004741">
    <property type="entry name" value="PRK06076.1-2"/>
    <property type="match status" value="1"/>
</dbReference>
<feature type="transmembrane region" description="Helical" evidence="5">
    <location>
        <begin position="221"/>
        <end position="239"/>
    </location>
</feature>
<dbReference type="InterPro" id="IPR018086">
    <property type="entry name" value="NADH_UbQ_OxRdtase_su1_CS"/>
</dbReference>
<reference evidence="7" key="1">
    <citation type="submission" date="2019-11" db="EMBL/GenBank/DDBJ databases">
        <title>Lipid analysis of CO2-rich subsurface aquifers suggests an autotrophy-based deep biosphere with lysolipids enriched in CPR bacteria.</title>
        <authorList>
            <person name="Probst A.J."/>
            <person name="Elling F.J."/>
            <person name="Castelle C.J."/>
            <person name="Zhu Q."/>
            <person name="Elvert M."/>
            <person name="Birarda G."/>
            <person name="Holman H.-Y."/>
            <person name="Lane K.R."/>
            <person name="Ladd B."/>
            <person name="Ryan M.C."/>
            <person name="Woyke T."/>
            <person name="Hinrichs K.-U."/>
            <person name="Banfield J.F."/>
        </authorList>
    </citation>
    <scope>NUCLEOTIDE SEQUENCE</scope>
    <source>
        <strain evidence="6">CG_2015-01_33_1645</strain>
        <strain evidence="7">CG_2015-04_33_537</strain>
    </source>
</reference>
<name>A0A8J7YW78_9ARCH</name>
<dbReference type="Pfam" id="PF00146">
    <property type="entry name" value="NADHdh"/>
    <property type="match status" value="1"/>
</dbReference>
<dbReference type="EC" id="1.6.5.11" evidence="7"/>